<feature type="transmembrane region" description="Helical" evidence="1">
    <location>
        <begin position="23"/>
        <end position="42"/>
    </location>
</feature>
<accession>A0A6I4W6J9</accession>
<keyword evidence="1" id="KW-0472">Membrane</keyword>
<name>A0A6I4W6J9_9ACTN</name>
<keyword evidence="1" id="KW-1133">Transmembrane helix</keyword>
<sequence length="418" mass="43892">MTDDPGDDSGDGAPRPASARRRIALGAGLCVVLCLLAAYAFAVRGHDRPAPVAAPSPAAARAPRPADVRTVLADRAAAVRAGDRARFLATVASAPAAFQDAQGRVFDNLRRLPLATWGEHYESADGTTVAITVRYRFAGYDHADVVRERHLRFAFRSGAWVIVGSGTGDAPEIWDGGPLTVVRGASSLVVGDAPGLDQIAGLLDRAVPAVTAVTGRDWARRVVALAPARPAVAAALAGDDQDLGQIAALATVAPGDDGSPGNDRVLISPGTFDRLNPLGRRVVLTHELTHVATGGAHDGRTPLWLIEGFADYVGYRDAKVSVRAAAGELAADVRAGRVPAALPSRAAFGSGSDGLAQAYQEAWLACRMIAERYGEATLVRLYRAAGRHDEGAAVRDVLGTSRAKLTAAWRDYLRRELR</sequence>
<keyword evidence="3" id="KW-1185">Reference proteome</keyword>
<keyword evidence="1" id="KW-0812">Transmembrane</keyword>
<evidence type="ECO:0008006" key="4">
    <source>
        <dbReference type="Google" id="ProtNLM"/>
    </source>
</evidence>
<evidence type="ECO:0000313" key="2">
    <source>
        <dbReference type="EMBL" id="MXQ63895.1"/>
    </source>
</evidence>
<protein>
    <recommendedName>
        <fullName evidence="4">Peptidase MA-like domain-containing protein</fullName>
    </recommendedName>
</protein>
<evidence type="ECO:0000256" key="1">
    <source>
        <dbReference type="SAM" id="Phobius"/>
    </source>
</evidence>
<dbReference type="AlphaFoldDB" id="A0A6I4W6J9"/>
<reference evidence="2 3" key="1">
    <citation type="submission" date="2019-12" db="EMBL/GenBank/DDBJ databases">
        <title>Nocardia macrotermitis sp. nov. and Nocardia aurantia sp. nov., isolated from the gut of the fungus growing-termite Macrotermes natalensis.</title>
        <authorList>
            <person name="Christine B."/>
            <person name="Rene B."/>
        </authorList>
    </citation>
    <scope>NUCLEOTIDE SEQUENCE [LARGE SCALE GENOMIC DNA]</scope>
    <source>
        <strain evidence="2 3">DSM 102126</strain>
    </source>
</reference>
<dbReference type="EMBL" id="WUTW01000001">
    <property type="protein sequence ID" value="MXQ63895.1"/>
    <property type="molecule type" value="Genomic_DNA"/>
</dbReference>
<organism evidence="2 3">
    <name type="scientific">Actinomadura rayongensis</name>
    <dbReference type="NCBI Taxonomy" id="1429076"/>
    <lineage>
        <taxon>Bacteria</taxon>
        <taxon>Bacillati</taxon>
        <taxon>Actinomycetota</taxon>
        <taxon>Actinomycetes</taxon>
        <taxon>Streptosporangiales</taxon>
        <taxon>Thermomonosporaceae</taxon>
        <taxon>Actinomadura</taxon>
    </lineage>
</organism>
<comment type="caution">
    <text evidence="2">The sequence shown here is derived from an EMBL/GenBank/DDBJ whole genome shotgun (WGS) entry which is preliminary data.</text>
</comment>
<dbReference type="RefSeq" id="WP_161101985.1">
    <property type="nucleotide sequence ID" value="NZ_JBHLYI010000005.1"/>
</dbReference>
<proteinExistence type="predicted"/>
<dbReference type="OrthoDB" id="5242307at2"/>
<evidence type="ECO:0000313" key="3">
    <source>
        <dbReference type="Proteomes" id="UP000431901"/>
    </source>
</evidence>
<dbReference type="Proteomes" id="UP000431901">
    <property type="component" value="Unassembled WGS sequence"/>
</dbReference>
<gene>
    <name evidence="2" type="ORF">GQ466_07595</name>
</gene>